<protein>
    <recommendedName>
        <fullName evidence="10">4-hydroxy-4-methyl-2-oxoglutarate aldolase</fullName>
        <shortName evidence="10">HMG aldolase</shortName>
        <ecNumber evidence="10">4.1.1.112</ecNumber>
        <ecNumber evidence="10">4.1.3.17</ecNumber>
    </recommendedName>
    <alternativeName>
        <fullName evidence="10">Oxaloacetate decarboxylase</fullName>
    </alternativeName>
</protein>
<accession>A0AAN0VES9</accession>
<evidence type="ECO:0000256" key="8">
    <source>
        <dbReference type="ARBA" id="ARBA00047973"/>
    </source>
</evidence>
<dbReference type="EMBL" id="CP003181">
    <property type="protein sequence ID" value="AHJ61801.1"/>
    <property type="molecule type" value="Genomic_DNA"/>
</dbReference>
<keyword evidence="11" id="KW-0489">Methyltransferase</keyword>
<dbReference type="GO" id="GO:0047443">
    <property type="term" value="F:4-hydroxy-4-methyl-2-oxoglutarate aldolase activity"/>
    <property type="evidence" value="ECO:0007669"/>
    <property type="project" value="UniProtKB-EC"/>
</dbReference>
<dbReference type="SUPFAM" id="SSF89562">
    <property type="entry name" value="RraA-like"/>
    <property type="match status" value="1"/>
</dbReference>
<evidence type="ECO:0000256" key="1">
    <source>
        <dbReference type="ARBA" id="ARBA00001342"/>
    </source>
</evidence>
<dbReference type="InterPro" id="IPR010203">
    <property type="entry name" value="RraA"/>
</dbReference>
<dbReference type="GO" id="GO:0032259">
    <property type="term" value="P:methylation"/>
    <property type="evidence" value="ECO:0007669"/>
    <property type="project" value="UniProtKB-KW"/>
</dbReference>
<dbReference type="InterPro" id="IPR005493">
    <property type="entry name" value="RraA/RraA-like"/>
</dbReference>
<dbReference type="Proteomes" id="UP000019438">
    <property type="component" value="Chromosome"/>
</dbReference>
<evidence type="ECO:0000256" key="3">
    <source>
        <dbReference type="ARBA" id="ARBA00008621"/>
    </source>
</evidence>
<comment type="subunit">
    <text evidence="4 10">Homotrimer.</text>
</comment>
<organism evidence="11 12">
    <name type="scientific">Granulibacter bethesdensis</name>
    <dbReference type="NCBI Taxonomy" id="364410"/>
    <lineage>
        <taxon>Bacteria</taxon>
        <taxon>Pseudomonadati</taxon>
        <taxon>Pseudomonadota</taxon>
        <taxon>Alphaproteobacteria</taxon>
        <taxon>Acetobacterales</taxon>
        <taxon>Acetobacteraceae</taxon>
        <taxon>Granulibacter</taxon>
    </lineage>
</organism>
<evidence type="ECO:0000313" key="12">
    <source>
        <dbReference type="Proteomes" id="UP000019438"/>
    </source>
</evidence>
<evidence type="ECO:0000256" key="2">
    <source>
        <dbReference type="ARBA" id="ARBA00001968"/>
    </source>
</evidence>
<evidence type="ECO:0000256" key="5">
    <source>
        <dbReference type="ARBA" id="ARBA00022723"/>
    </source>
</evidence>
<comment type="similarity">
    <text evidence="3 10">Belongs to the class II aldolase/RraA-like family.</text>
</comment>
<evidence type="ECO:0000256" key="7">
    <source>
        <dbReference type="ARBA" id="ARBA00025046"/>
    </source>
</evidence>
<evidence type="ECO:0000313" key="11">
    <source>
        <dbReference type="EMBL" id="AHJ61801.1"/>
    </source>
</evidence>
<dbReference type="NCBIfam" id="TIGR01935">
    <property type="entry name" value="NOT-MenG"/>
    <property type="match status" value="1"/>
</dbReference>
<dbReference type="GO" id="GO:0051252">
    <property type="term" value="P:regulation of RNA metabolic process"/>
    <property type="evidence" value="ECO:0007669"/>
    <property type="project" value="InterPro"/>
</dbReference>
<dbReference type="EC" id="4.1.1.112" evidence="10"/>
<evidence type="ECO:0000256" key="10">
    <source>
        <dbReference type="RuleBase" id="RU004338"/>
    </source>
</evidence>
<name>A0AAN0VES9_9PROT</name>
<comment type="catalytic activity">
    <reaction evidence="8 10">
        <text>oxaloacetate + H(+) = pyruvate + CO2</text>
        <dbReference type="Rhea" id="RHEA:15641"/>
        <dbReference type="ChEBI" id="CHEBI:15361"/>
        <dbReference type="ChEBI" id="CHEBI:15378"/>
        <dbReference type="ChEBI" id="CHEBI:16452"/>
        <dbReference type="ChEBI" id="CHEBI:16526"/>
        <dbReference type="EC" id="4.1.1.112"/>
    </reaction>
</comment>
<dbReference type="EC" id="4.1.3.17" evidence="10"/>
<keyword evidence="11" id="KW-0808">Transferase</keyword>
<gene>
    <name evidence="11" type="ORF">GbCGDNIH3_0063</name>
</gene>
<dbReference type="KEGG" id="gbc:GbCGDNIH3_0063"/>
<feature type="binding site" evidence="9">
    <location>
        <begin position="85"/>
        <end position="88"/>
    </location>
    <ligand>
        <name>substrate</name>
    </ligand>
</feature>
<dbReference type="InterPro" id="IPR036704">
    <property type="entry name" value="RraA/RraA-like_sf"/>
</dbReference>
<dbReference type="Gene3D" id="3.50.30.40">
    <property type="entry name" value="Ribonuclease E inhibitor RraA/RraA-like"/>
    <property type="match status" value="1"/>
</dbReference>
<keyword evidence="9" id="KW-0460">Magnesium</keyword>
<dbReference type="Pfam" id="PF03737">
    <property type="entry name" value="RraA-like"/>
    <property type="match status" value="1"/>
</dbReference>
<keyword evidence="5 9" id="KW-0479">Metal-binding</keyword>
<proteinExistence type="inferred from homology"/>
<dbReference type="PANTHER" id="PTHR33254">
    <property type="entry name" value="4-HYDROXY-4-METHYL-2-OXOGLUTARATE ALDOLASE 3-RELATED"/>
    <property type="match status" value="1"/>
</dbReference>
<dbReference type="PANTHER" id="PTHR33254:SF4">
    <property type="entry name" value="4-HYDROXY-4-METHYL-2-OXOGLUTARATE ALDOLASE 3-RELATED"/>
    <property type="match status" value="1"/>
</dbReference>
<dbReference type="GO" id="GO:0008168">
    <property type="term" value="F:methyltransferase activity"/>
    <property type="evidence" value="ECO:0007669"/>
    <property type="project" value="UniProtKB-KW"/>
</dbReference>
<sequence length="172" mass="17585">MRPYGNGRSMVVFATADLVDAYQDRLGSCFIQFASYGGHARFSGPVRTIRTYEDNALIKATLSSPGRGAVLVIDGGGSLRAALVGDVIAGLAVNNGWAGIVAWGVVRDSVALKTLPIGIKALGTNPWKSGKAGSGVVDGPVSFGGVTFATGDWVYADEDGLLVSAGGALPLL</sequence>
<feature type="binding site" evidence="9">
    <location>
        <position position="108"/>
    </location>
    <ligand>
        <name>Mg(2+)</name>
        <dbReference type="ChEBI" id="CHEBI:18420"/>
    </ligand>
</feature>
<evidence type="ECO:0000256" key="9">
    <source>
        <dbReference type="PIRSR" id="PIRSR605493-1"/>
    </source>
</evidence>
<keyword evidence="6 10" id="KW-0456">Lyase</keyword>
<dbReference type="CDD" id="cd16841">
    <property type="entry name" value="RraA_family"/>
    <property type="match status" value="1"/>
</dbReference>
<dbReference type="NCBIfam" id="NF006875">
    <property type="entry name" value="PRK09372.1"/>
    <property type="match status" value="1"/>
</dbReference>
<dbReference type="GO" id="GO:0046872">
    <property type="term" value="F:metal ion binding"/>
    <property type="evidence" value="ECO:0007669"/>
    <property type="project" value="UniProtKB-KW"/>
</dbReference>
<reference evidence="12" key="1">
    <citation type="submission" date="2012-06" db="EMBL/GenBank/DDBJ databases">
        <title>Genome analysis of multiple Granulibacter bethesdensis isolates demonstrates substantial genome diversity.</title>
        <authorList>
            <person name="Greenberg D.E."/>
            <person name="Porcella S.F."/>
            <person name="Zarember K."/>
            <person name="Zelazny A.M."/>
            <person name="Bruno D."/>
            <person name="Martens C."/>
            <person name="Barbian K.D."/>
            <person name="Jaske E."/>
            <person name="Holland S.M."/>
        </authorList>
    </citation>
    <scope>NUCLEOTIDE SEQUENCE [LARGE SCALE GENOMIC DNA]</scope>
    <source>
        <strain evidence="12">CGDNIH3</strain>
    </source>
</reference>
<dbReference type="GO" id="GO:0008948">
    <property type="term" value="F:oxaloacetate decarboxylase activity"/>
    <property type="evidence" value="ECO:0007669"/>
    <property type="project" value="UniProtKB-EC"/>
</dbReference>
<dbReference type="AlphaFoldDB" id="A0AAN0VES9"/>
<comment type="cofactor">
    <cofactor evidence="9">
        <name>Mg(2+)</name>
        <dbReference type="ChEBI" id="CHEBI:18420"/>
    </cofactor>
</comment>
<evidence type="ECO:0000256" key="6">
    <source>
        <dbReference type="ARBA" id="ARBA00023239"/>
    </source>
</evidence>
<dbReference type="GO" id="GO:0008428">
    <property type="term" value="F:ribonuclease inhibitor activity"/>
    <property type="evidence" value="ECO:0007669"/>
    <property type="project" value="InterPro"/>
</dbReference>
<evidence type="ECO:0000256" key="4">
    <source>
        <dbReference type="ARBA" id="ARBA00011233"/>
    </source>
</evidence>
<comment type="catalytic activity">
    <reaction evidence="1 10">
        <text>4-hydroxy-4-methyl-2-oxoglutarate = 2 pyruvate</text>
        <dbReference type="Rhea" id="RHEA:22748"/>
        <dbReference type="ChEBI" id="CHEBI:15361"/>
        <dbReference type="ChEBI" id="CHEBI:58276"/>
        <dbReference type="EC" id="4.1.3.17"/>
    </reaction>
</comment>
<comment type="cofactor">
    <cofactor evidence="2 10">
        <name>a divalent metal cation</name>
        <dbReference type="ChEBI" id="CHEBI:60240"/>
    </cofactor>
</comment>
<comment type="function">
    <text evidence="7 10">Catalyzes the aldol cleavage of 4-hydroxy-4-methyl-2-oxoglutarate (HMG) into 2 molecules of pyruvate. Also contains a secondary oxaloacetate (OAA) decarboxylase activity due to the common pyruvate enolate transition state formed following C-C bond cleavage in the retro-aldol and decarboxylation reactions.</text>
</comment>
<feature type="binding site" evidence="9">
    <location>
        <position position="107"/>
    </location>
    <ligand>
        <name>substrate</name>
    </ligand>
</feature>